<evidence type="ECO:0000313" key="2">
    <source>
        <dbReference type="Proteomes" id="UP001264519"/>
    </source>
</evidence>
<dbReference type="PANTHER" id="PTHR39338">
    <property type="entry name" value="BLL5662 PROTEIN-RELATED"/>
    <property type="match status" value="1"/>
</dbReference>
<protein>
    <submittedName>
        <fullName evidence="1">VWA domain-containing protein</fullName>
    </submittedName>
</protein>
<dbReference type="Pfam" id="PF05762">
    <property type="entry name" value="VWA_CoxE"/>
    <property type="match status" value="1"/>
</dbReference>
<keyword evidence="2" id="KW-1185">Reference proteome</keyword>
<dbReference type="InterPro" id="IPR008912">
    <property type="entry name" value="Uncharacterised_CoxE"/>
</dbReference>
<evidence type="ECO:0000313" key="1">
    <source>
        <dbReference type="EMBL" id="MDR5866291.1"/>
    </source>
</evidence>
<dbReference type="RefSeq" id="WP_309651893.1">
    <property type="nucleotide sequence ID" value="NZ_JARWAK010000003.1"/>
</dbReference>
<accession>A0ABU1G018</accession>
<proteinExistence type="predicted"/>
<dbReference type="EMBL" id="JARWAK010000003">
    <property type="protein sequence ID" value="MDR5866291.1"/>
    <property type="molecule type" value="Genomic_DNA"/>
</dbReference>
<organism evidence="1 2">
    <name type="scientific">Halomonas koreensis</name>
    <dbReference type="NCBI Taxonomy" id="245385"/>
    <lineage>
        <taxon>Bacteria</taxon>
        <taxon>Pseudomonadati</taxon>
        <taxon>Pseudomonadota</taxon>
        <taxon>Gammaproteobacteria</taxon>
        <taxon>Oceanospirillales</taxon>
        <taxon>Halomonadaceae</taxon>
        <taxon>Halomonas</taxon>
    </lineage>
</organism>
<gene>
    <name evidence="1" type="ORF">QC818_05770</name>
</gene>
<name>A0ABU1G018_9GAMM</name>
<comment type="caution">
    <text evidence="1">The sequence shown here is derived from an EMBL/GenBank/DDBJ whole genome shotgun (WGS) entry which is preliminary data.</text>
</comment>
<reference evidence="1 2" key="1">
    <citation type="submission" date="2023-04" db="EMBL/GenBank/DDBJ databases">
        <title>A long-awaited taxogenomic arrangement of the family Halomonadaceae.</title>
        <authorList>
            <person name="De La Haba R."/>
            <person name="Chuvochina M."/>
            <person name="Wittouck S."/>
            <person name="Arahal D.R."/>
            <person name="Sanchez-Porro C."/>
            <person name="Hugenholtz P."/>
            <person name="Ventosa A."/>
        </authorList>
    </citation>
    <scope>NUCLEOTIDE SEQUENCE [LARGE SCALE GENOMIC DNA]</scope>
    <source>
        <strain evidence="1 2">DSM 23530</strain>
    </source>
</reference>
<dbReference type="PANTHER" id="PTHR39338:SF7">
    <property type="entry name" value="BLL6692 PROTEIN"/>
    <property type="match status" value="1"/>
</dbReference>
<dbReference type="Proteomes" id="UP001264519">
    <property type="component" value="Unassembled WGS sequence"/>
</dbReference>
<sequence>MFIGLFETLKRAGVPVSLRELLDLHAVVEQGVVVADPEAFYRVARTVLVKDERHFDRFDRAFAAWFEGIESLDAAIEALIPDDWLRREFEKQLSEEEKARIDSLGGLEQLIETFKRRLEEQTERHAGGNKWIGTGGTSPFGAHGYHPEGIRIGQDGSRHRRAAKVWDERRFRDYDDDRQLGTRNLKMALRRLRRFAREGAAEEFDVDATIRATARNAGLLEVRRRPERHNAVKVLLLLDVGGSMDDHIRTCEALFSAARAEFKHLEYYYFHNCPYEGLWRDNARRHAERIPTLDVLRTYGDDYRVVIVGDAAMSPYEVTHPGGSVEHFNDEPGAAWLSRLAEAFPRLAWLNPMPQRAWEFTPSTRLIRELIDDRMYPLTPAGLEAAMRELARQG</sequence>